<evidence type="ECO:0000313" key="5">
    <source>
        <dbReference type="Proteomes" id="UP000002173"/>
    </source>
</evidence>
<organism evidence="4 5">
    <name type="scientific">Babesia bovis</name>
    <dbReference type="NCBI Taxonomy" id="5865"/>
    <lineage>
        <taxon>Eukaryota</taxon>
        <taxon>Sar</taxon>
        <taxon>Alveolata</taxon>
        <taxon>Apicomplexa</taxon>
        <taxon>Aconoidasida</taxon>
        <taxon>Piroplasmida</taxon>
        <taxon>Babesiidae</taxon>
        <taxon>Babesia</taxon>
    </lineage>
</organism>
<accession>A7AVV9</accession>
<name>A7AVV9_BABBO</name>
<dbReference type="AlphaFoldDB" id="A7AVV9"/>
<dbReference type="InParanoid" id="A7AVV9"/>
<keyword evidence="3" id="KW-0539">Nucleus</keyword>
<evidence type="ECO:0000256" key="1">
    <source>
        <dbReference type="ARBA" id="ARBA00004123"/>
    </source>
</evidence>
<dbReference type="GO" id="GO:0005672">
    <property type="term" value="C:transcription factor TFIIA complex"/>
    <property type="evidence" value="ECO:0007669"/>
    <property type="project" value="InterPro"/>
</dbReference>
<dbReference type="STRING" id="5865.A7AVV9"/>
<dbReference type="Proteomes" id="UP000002173">
    <property type="component" value="Unassembled WGS sequence"/>
</dbReference>
<proteinExistence type="predicted"/>
<reference evidence="5" key="2">
    <citation type="journal article" date="2020" name="Data Brief">
        <title>Transcriptome dataset of Babesia bovis life stages within vertebrate and invertebrate hosts.</title>
        <authorList>
            <person name="Ueti M.W."/>
            <person name="Johnson W.C."/>
            <person name="Kappmeyer L.S."/>
            <person name="Herndon D.R."/>
            <person name="Mousel M.R."/>
            <person name="Reif K.E."/>
            <person name="Taus N.S."/>
            <person name="Ifeonu O.O."/>
            <person name="Silva J.C."/>
            <person name="Suarez C.E."/>
            <person name="Brayton K.A."/>
        </authorList>
    </citation>
    <scope>NUCLEOTIDE SEQUENCE [LARGE SCALE GENOMIC DNA]</scope>
</reference>
<sequence>MDTGVKTASRCSKPRGAVYTFGSGHLLEAGTCYTTNVGYATTLSNATRPKVEELEDEFSENEFEDAEVETSMSQQTVNSCSVIAGISTVTSEPIPAATEPEQTDDTTECEDDMEILDVSDLDDQEPETKDIVIGIIDKISRPSTKKTTAPTWKVKLKYGILQINGVEIPFDNLEGEFEF</sequence>
<dbReference type="Gene3D" id="2.30.18.10">
    <property type="entry name" value="Transcription factor IIA (TFIIA), beta-barrel domain"/>
    <property type="match status" value="1"/>
</dbReference>
<dbReference type="GO" id="GO:0006367">
    <property type="term" value="P:transcription initiation at RNA polymerase II promoter"/>
    <property type="evidence" value="ECO:0007669"/>
    <property type="project" value="InterPro"/>
</dbReference>
<evidence type="ECO:0000313" key="4">
    <source>
        <dbReference type="EMBL" id="EDO05935.1"/>
    </source>
</evidence>
<keyword evidence="5" id="KW-1185">Reference proteome</keyword>
<keyword evidence="2" id="KW-0804">Transcription</keyword>
<dbReference type="EMBL" id="AAXT01000004">
    <property type="protein sequence ID" value="EDO05935.1"/>
    <property type="molecule type" value="Genomic_DNA"/>
</dbReference>
<reference evidence="5" key="3">
    <citation type="journal article" date="2021" name="Int. J. Parasitol.">
        <title>Comparative analysis of gene expression between Babesia bovis blood stages and kinetes allowed by improved genome annotation.</title>
        <authorList>
            <person name="Ueti M.W."/>
            <person name="Johnson W.C."/>
            <person name="Kappmeyer L.S."/>
            <person name="Herndon D.R."/>
            <person name="Mousel M.R."/>
            <person name="Reif K.E."/>
            <person name="Taus N.S."/>
            <person name="Ifeonu O.O."/>
            <person name="Silva J.C."/>
            <person name="Suarez C.E."/>
            <person name="Brayton K.A."/>
        </authorList>
    </citation>
    <scope>NUCLEOTIDE SEQUENCE [LARGE SCALE GENOMIC DNA]</scope>
</reference>
<comment type="caution">
    <text evidence="4">The sequence shown here is derived from an EMBL/GenBank/DDBJ whole genome shotgun (WGS) entry which is preliminary data.</text>
</comment>
<protein>
    <submittedName>
        <fullName evidence="4">DNA-directed RNA polymerase II large subunit, putative</fullName>
    </submittedName>
</protein>
<dbReference type="InterPro" id="IPR009088">
    <property type="entry name" value="TFIIA_b-brl"/>
</dbReference>
<dbReference type="SUPFAM" id="SSF50784">
    <property type="entry name" value="Transcription factor IIA (TFIIA), beta-barrel domain"/>
    <property type="match status" value="1"/>
</dbReference>
<dbReference type="eggNOG" id="ENOG502SGQZ">
    <property type="taxonomic scope" value="Eukaryota"/>
</dbReference>
<comment type="subcellular location">
    <subcellularLocation>
        <location evidence="1">Nucleus</location>
    </subcellularLocation>
</comment>
<reference evidence="4 5" key="1">
    <citation type="journal article" date="2007" name="PLoS Pathog.">
        <title>Genome sequence of Babesia bovis and comparative analysis of apicomplexan hemoprotozoa.</title>
        <authorList>
            <person name="Brayton K.A."/>
            <person name="Lau A.O.T."/>
            <person name="Herndon D.R."/>
            <person name="Hannick L."/>
            <person name="Kappmeyer L.S."/>
            <person name="Berens S.J."/>
            <person name="Bidwell S.L."/>
            <person name="Brown W.C."/>
            <person name="Crabtree J."/>
            <person name="Fadrosh D."/>
            <person name="Feldblum T."/>
            <person name="Forberger H.A."/>
            <person name="Haas B.J."/>
            <person name="Howell J.M."/>
            <person name="Khouri H."/>
            <person name="Koo H."/>
            <person name="Mann D.J."/>
            <person name="Norimine J."/>
            <person name="Paulsen I.T."/>
            <person name="Radune D."/>
            <person name="Ren Q."/>
            <person name="Smith R.K. Jr."/>
            <person name="Suarez C.E."/>
            <person name="White O."/>
            <person name="Wortman J.R."/>
            <person name="Knowles D.P. Jr."/>
            <person name="McElwain T.F."/>
            <person name="Nene V.M."/>
        </authorList>
    </citation>
    <scope>NUCLEOTIDE SEQUENCE [LARGE SCALE GENOMIC DNA]</scope>
    <source>
        <strain evidence="4">T2Bo</strain>
    </source>
</reference>
<dbReference type="VEuPathDB" id="PiroplasmaDB:BBOV_IV003390"/>
<dbReference type="OMA" id="TECEDDM"/>
<keyword evidence="4" id="KW-0240">DNA-directed RNA polymerase</keyword>
<evidence type="ECO:0000256" key="2">
    <source>
        <dbReference type="ARBA" id="ARBA00023163"/>
    </source>
</evidence>
<evidence type="ECO:0000256" key="3">
    <source>
        <dbReference type="ARBA" id="ARBA00023242"/>
    </source>
</evidence>
<gene>
    <name evidence="4" type="ORF">BBOV_IV003390</name>
</gene>